<sequence length="119" mass="13083">MTKRVRSSPQFTCLYTVLMLAQVYFVAHGGTVQGVWPHGLVPEHARQQGKCKAARPSCNSHDMLMIILVQVQGEAQGEDGAVDKLIKDVDQGPRGATIVKLTQEARDVVADEAEFTIRH</sequence>
<dbReference type="SUPFAM" id="SSF54975">
    <property type="entry name" value="Acylphosphatase/BLUF domain-like"/>
    <property type="match status" value="1"/>
</dbReference>
<dbReference type="InterPro" id="IPR036046">
    <property type="entry name" value="Acylphosphatase-like_dom_sf"/>
</dbReference>
<dbReference type="VEuPathDB" id="FungiDB:CCM_06336"/>
<keyword evidence="2" id="KW-0472">Membrane</keyword>
<dbReference type="OrthoDB" id="7961613at2759"/>
<protein>
    <submittedName>
        <fullName evidence="4">Acylphosphatase-like protein</fullName>
    </submittedName>
</protein>
<dbReference type="HOGENOM" id="CLU_141932_4_0_1"/>
<dbReference type="RefSeq" id="XP_006671539.1">
    <property type="nucleotide sequence ID" value="XM_006671476.1"/>
</dbReference>
<keyword evidence="5" id="KW-1185">Reference proteome</keyword>
<feature type="domain" description="Acylphosphatase-like" evidence="3">
    <location>
        <begin position="22"/>
        <end position="119"/>
    </location>
</feature>
<dbReference type="eggNOG" id="ENOG502S7SZ">
    <property type="taxonomic scope" value="Eukaryota"/>
</dbReference>
<evidence type="ECO:0000259" key="3">
    <source>
        <dbReference type="PROSITE" id="PS51160"/>
    </source>
</evidence>
<accession>G3JK45</accession>
<keyword evidence="2" id="KW-0812">Transmembrane</keyword>
<gene>
    <name evidence="4" type="ORF">CCM_06336</name>
</gene>
<organism evidence="4 5">
    <name type="scientific">Cordyceps militaris (strain CM01)</name>
    <name type="common">Caterpillar fungus</name>
    <dbReference type="NCBI Taxonomy" id="983644"/>
    <lineage>
        <taxon>Eukaryota</taxon>
        <taxon>Fungi</taxon>
        <taxon>Dikarya</taxon>
        <taxon>Ascomycota</taxon>
        <taxon>Pezizomycotina</taxon>
        <taxon>Sordariomycetes</taxon>
        <taxon>Hypocreomycetidae</taxon>
        <taxon>Hypocreales</taxon>
        <taxon>Cordycipitaceae</taxon>
        <taxon>Cordyceps</taxon>
    </lineage>
</organism>
<dbReference type="Gene3D" id="3.30.70.100">
    <property type="match status" value="1"/>
</dbReference>
<proteinExistence type="predicted"/>
<dbReference type="EMBL" id="JH126402">
    <property type="protein sequence ID" value="EGX92175.1"/>
    <property type="molecule type" value="Genomic_DNA"/>
</dbReference>
<feature type="transmembrane region" description="Helical" evidence="2">
    <location>
        <begin position="12"/>
        <end position="36"/>
    </location>
</feature>
<dbReference type="Proteomes" id="UP000001610">
    <property type="component" value="Unassembled WGS sequence"/>
</dbReference>
<dbReference type="KEGG" id="cmt:CCM_06336"/>
<comment type="caution">
    <text evidence="1">Lacks conserved residue(s) required for the propagation of feature annotation.</text>
</comment>
<evidence type="ECO:0000313" key="5">
    <source>
        <dbReference type="Proteomes" id="UP000001610"/>
    </source>
</evidence>
<name>G3JK45_CORMM</name>
<evidence type="ECO:0000256" key="1">
    <source>
        <dbReference type="PROSITE-ProRule" id="PRU00520"/>
    </source>
</evidence>
<dbReference type="InParanoid" id="G3JK45"/>
<dbReference type="InterPro" id="IPR001792">
    <property type="entry name" value="Acylphosphatase-like_dom"/>
</dbReference>
<evidence type="ECO:0000313" key="4">
    <source>
        <dbReference type="EMBL" id="EGX92175.1"/>
    </source>
</evidence>
<dbReference type="PROSITE" id="PS51160">
    <property type="entry name" value="ACYLPHOSPHATASE_3"/>
    <property type="match status" value="1"/>
</dbReference>
<dbReference type="AlphaFoldDB" id="G3JK45"/>
<reference evidence="4 5" key="1">
    <citation type="journal article" date="2011" name="Genome Biol.">
        <title>Genome sequence of the insect pathogenic fungus Cordyceps militaris, a valued traditional Chinese medicine.</title>
        <authorList>
            <person name="Zheng P."/>
            <person name="Xia Y."/>
            <person name="Xiao G."/>
            <person name="Xiong C."/>
            <person name="Hu X."/>
            <person name="Zhang S."/>
            <person name="Zheng H."/>
            <person name="Huang Y."/>
            <person name="Zhou Y."/>
            <person name="Wang S."/>
            <person name="Zhao G.P."/>
            <person name="Liu X."/>
            <person name="St Leger R.J."/>
            <person name="Wang C."/>
        </authorList>
    </citation>
    <scope>NUCLEOTIDE SEQUENCE [LARGE SCALE GENOMIC DNA]</scope>
    <source>
        <strain evidence="4 5">CM01</strain>
    </source>
</reference>
<dbReference type="GeneID" id="18168350"/>
<keyword evidence="2" id="KW-1133">Transmembrane helix</keyword>
<evidence type="ECO:0000256" key="2">
    <source>
        <dbReference type="SAM" id="Phobius"/>
    </source>
</evidence>